<evidence type="ECO:0000256" key="3">
    <source>
        <dbReference type="ARBA" id="ARBA00023274"/>
    </source>
</evidence>
<evidence type="ECO:0000313" key="5">
    <source>
        <dbReference type="EMBL" id="BCL05906.1"/>
    </source>
</evidence>
<dbReference type="Pfam" id="PF00829">
    <property type="entry name" value="Ribosomal_L21p"/>
    <property type="match status" value="1"/>
</dbReference>
<organism evidence="5">
    <name type="scientific">Pteridomonas sp. YPF1301</name>
    <dbReference type="NCBI Taxonomy" id="2766739"/>
    <lineage>
        <taxon>Eukaryota</taxon>
        <taxon>Sar</taxon>
        <taxon>Stramenopiles</taxon>
        <taxon>Ochrophyta</taxon>
        <taxon>Dictyochophyceae</taxon>
        <taxon>Pedinellales</taxon>
        <taxon>Pteridomonas</taxon>
    </lineage>
</organism>
<dbReference type="GO" id="GO:0006412">
    <property type="term" value="P:translation"/>
    <property type="evidence" value="ECO:0007669"/>
    <property type="project" value="InterPro"/>
</dbReference>
<proteinExistence type="inferred from homology"/>
<keyword evidence="2 5" id="KW-0689">Ribosomal protein</keyword>
<dbReference type="HAMAP" id="MF_01363">
    <property type="entry name" value="Ribosomal_bL21"/>
    <property type="match status" value="1"/>
</dbReference>
<dbReference type="AlphaFoldDB" id="A0A7G1MS83"/>
<sequence length="106" mass="12490">MKYAIIILDGRQLCLMEGNFVIISHIMKPLKTLLLFNKILLVKTLTSLYIGKPYLTILKLFILGEIIEHVSRSKLIIFKMRSKKKYRHHLGYRMKITKITIKCINE</sequence>
<name>A0A7G1MS83_9STRA</name>
<dbReference type="GO" id="GO:0005737">
    <property type="term" value="C:cytoplasm"/>
    <property type="evidence" value="ECO:0007669"/>
    <property type="project" value="UniProtKB-ARBA"/>
</dbReference>
<gene>
    <name evidence="5" type="primary">rpl21</name>
</gene>
<dbReference type="InterPro" id="IPR001787">
    <property type="entry name" value="Ribosomal_bL21"/>
</dbReference>
<dbReference type="InterPro" id="IPR028909">
    <property type="entry name" value="bL21-like"/>
</dbReference>
<dbReference type="PANTHER" id="PTHR21349">
    <property type="entry name" value="50S RIBOSOMAL PROTEIN L21"/>
    <property type="match status" value="1"/>
</dbReference>
<geneLocation type="plastid" evidence="5"/>
<dbReference type="InterPro" id="IPR036164">
    <property type="entry name" value="bL21-like_sf"/>
</dbReference>
<dbReference type="GO" id="GO:0003735">
    <property type="term" value="F:structural constituent of ribosome"/>
    <property type="evidence" value="ECO:0007669"/>
    <property type="project" value="InterPro"/>
</dbReference>
<evidence type="ECO:0000256" key="2">
    <source>
        <dbReference type="ARBA" id="ARBA00022980"/>
    </source>
</evidence>
<dbReference type="GO" id="GO:0005840">
    <property type="term" value="C:ribosome"/>
    <property type="evidence" value="ECO:0007669"/>
    <property type="project" value="UniProtKB-KW"/>
</dbReference>
<dbReference type="GO" id="GO:0003723">
    <property type="term" value="F:RNA binding"/>
    <property type="evidence" value="ECO:0007669"/>
    <property type="project" value="InterPro"/>
</dbReference>
<keyword evidence="3" id="KW-0687">Ribonucleoprotein</keyword>
<dbReference type="EMBL" id="LC580440">
    <property type="protein sequence ID" value="BCL05906.1"/>
    <property type="molecule type" value="Genomic_DNA"/>
</dbReference>
<evidence type="ECO:0000256" key="1">
    <source>
        <dbReference type="ARBA" id="ARBA00008563"/>
    </source>
</evidence>
<dbReference type="NCBIfam" id="TIGR00061">
    <property type="entry name" value="L21"/>
    <property type="match status" value="1"/>
</dbReference>
<keyword evidence="5" id="KW-0934">Plastid</keyword>
<dbReference type="SUPFAM" id="SSF141091">
    <property type="entry name" value="L21p-like"/>
    <property type="match status" value="1"/>
</dbReference>
<dbReference type="GO" id="GO:1990904">
    <property type="term" value="C:ribonucleoprotein complex"/>
    <property type="evidence" value="ECO:0007669"/>
    <property type="project" value="UniProtKB-KW"/>
</dbReference>
<dbReference type="PANTHER" id="PTHR21349:SF0">
    <property type="entry name" value="LARGE RIBOSOMAL SUBUNIT PROTEIN BL21M"/>
    <property type="match status" value="1"/>
</dbReference>
<evidence type="ECO:0000256" key="4">
    <source>
        <dbReference type="ARBA" id="ARBA00044129"/>
    </source>
</evidence>
<protein>
    <recommendedName>
        <fullName evidence="4">Large ribosomal subunit protein bL21m</fullName>
    </recommendedName>
</protein>
<accession>A0A7G1MS83</accession>
<reference evidence="5" key="1">
    <citation type="submission" date="2020-09" db="EMBL/GenBank/DDBJ databases">
        <title>Highly reduced plastid genomes of the non-photosynthetic dictyochophyceans Pteridomonas spp. (Ochrophyta, SAR).</title>
        <authorList>
            <person name="Kayama M."/>
            <person name="Kamikawa R."/>
        </authorList>
    </citation>
    <scope>NUCLEOTIDE SEQUENCE</scope>
    <source>
        <strain evidence="5">YPF1301</strain>
    </source>
</reference>
<comment type="similarity">
    <text evidence="1">Belongs to the bacterial ribosomal protein bL21 family.</text>
</comment>